<evidence type="ECO:0000313" key="4">
    <source>
        <dbReference type="EMBL" id="CAL6107036.1"/>
    </source>
</evidence>
<dbReference type="EMBL" id="CAXDID020000625">
    <property type="protein sequence ID" value="CAL6107036.1"/>
    <property type="molecule type" value="Genomic_DNA"/>
</dbReference>
<sequence length="102" mass="12264">MDEIANQNTELINTNSESEFVQSMNNLQNEFCADYYCKWYVICLTKQLFQFHTTLFLRSIIQISVFKYVLQYIQMSSQQQNESYQNYWSAQQQEKSVRFIGI</sequence>
<accession>A0AA86P1P2</accession>
<evidence type="ECO:0000313" key="5">
    <source>
        <dbReference type="Proteomes" id="UP001642409"/>
    </source>
</evidence>
<dbReference type="AlphaFoldDB" id="A0AA86P1P2"/>
<organism evidence="1">
    <name type="scientific">Hexamita inflata</name>
    <dbReference type="NCBI Taxonomy" id="28002"/>
    <lineage>
        <taxon>Eukaryota</taxon>
        <taxon>Metamonada</taxon>
        <taxon>Diplomonadida</taxon>
        <taxon>Hexamitidae</taxon>
        <taxon>Hexamitinae</taxon>
        <taxon>Hexamita</taxon>
    </lineage>
</organism>
<comment type="caution">
    <text evidence="1">The sequence shown here is derived from an EMBL/GenBank/DDBJ whole genome shotgun (WGS) entry which is preliminary data.</text>
</comment>
<reference evidence="3 5" key="2">
    <citation type="submission" date="2024-07" db="EMBL/GenBank/DDBJ databases">
        <authorList>
            <person name="Akdeniz Z."/>
        </authorList>
    </citation>
    <scope>NUCLEOTIDE SEQUENCE [LARGE SCALE GENOMIC DNA]</scope>
</reference>
<dbReference type="EMBL" id="CATOUU010000435">
    <property type="protein sequence ID" value="CAI9929490.1"/>
    <property type="molecule type" value="Genomic_DNA"/>
</dbReference>
<reference evidence="1" key="1">
    <citation type="submission" date="2023-06" db="EMBL/GenBank/DDBJ databases">
        <authorList>
            <person name="Kurt Z."/>
        </authorList>
    </citation>
    <scope>NUCLEOTIDE SEQUENCE</scope>
</reference>
<gene>
    <name evidence="1" type="ORF">HINF_LOCUS17135</name>
    <name evidence="2" type="ORF">HINF_LOCUS37931</name>
    <name evidence="3" type="ORF">HINF_LOCUS57699</name>
    <name evidence="4" type="ORF">HINF_LOCUS74199</name>
</gene>
<dbReference type="EMBL" id="CAXDID020000319">
    <property type="protein sequence ID" value="CAL6076452.1"/>
    <property type="molecule type" value="Genomic_DNA"/>
</dbReference>
<keyword evidence="5" id="KW-1185">Reference proteome</keyword>
<evidence type="ECO:0000313" key="1">
    <source>
        <dbReference type="EMBL" id="CAI9929490.1"/>
    </source>
</evidence>
<proteinExistence type="predicted"/>
<evidence type="ECO:0000313" key="3">
    <source>
        <dbReference type="EMBL" id="CAL6076452.1"/>
    </source>
</evidence>
<dbReference type="EMBL" id="CATOUU010000808">
    <property type="protein sequence ID" value="CAI9950286.1"/>
    <property type="molecule type" value="Genomic_DNA"/>
</dbReference>
<evidence type="ECO:0000313" key="2">
    <source>
        <dbReference type="EMBL" id="CAI9950286.1"/>
    </source>
</evidence>
<protein>
    <submittedName>
        <fullName evidence="3">Hypothetical_protein</fullName>
    </submittedName>
</protein>
<name>A0AA86P1P2_9EUKA</name>
<dbReference type="Proteomes" id="UP001642409">
    <property type="component" value="Unassembled WGS sequence"/>
</dbReference>